<feature type="domain" description="C2H2-type" evidence="17">
    <location>
        <begin position="747"/>
        <end position="771"/>
    </location>
</feature>
<dbReference type="FunFam" id="3.30.160.60:FF:000143">
    <property type="entry name" value="Zinc finger protein 521"/>
    <property type="match status" value="1"/>
</dbReference>
<feature type="domain" description="C2H2-type" evidence="17">
    <location>
        <begin position="862"/>
        <end position="890"/>
    </location>
</feature>
<evidence type="ECO:0000313" key="18">
    <source>
        <dbReference type="Ensembl" id="ENSEBUP00000016412.1"/>
    </source>
</evidence>
<feature type="domain" description="C2H2-type" evidence="17">
    <location>
        <begin position="998"/>
        <end position="1025"/>
    </location>
</feature>
<dbReference type="SMART" id="SM00355">
    <property type="entry name" value="ZnF_C2H2"/>
    <property type="match status" value="29"/>
</dbReference>
<evidence type="ECO:0000256" key="12">
    <source>
        <dbReference type="ARBA" id="ARBA00023159"/>
    </source>
</evidence>
<dbReference type="Ensembl" id="ENSEBUT00000016988.1">
    <property type="protein sequence ID" value="ENSEBUP00000016412.1"/>
    <property type="gene ID" value="ENSEBUG00000010309.1"/>
</dbReference>
<dbReference type="PROSITE" id="PS00028">
    <property type="entry name" value="ZINC_FINGER_C2H2_1"/>
    <property type="match status" value="24"/>
</dbReference>
<feature type="domain" description="C2H2-type" evidence="17">
    <location>
        <begin position="1028"/>
        <end position="1055"/>
    </location>
</feature>
<feature type="domain" description="C2H2-type" evidence="17">
    <location>
        <begin position="836"/>
        <end position="863"/>
    </location>
</feature>
<evidence type="ECO:0000256" key="10">
    <source>
        <dbReference type="ARBA" id="ARBA00023015"/>
    </source>
</evidence>
<evidence type="ECO:0000256" key="8">
    <source>
        <dbReference type="ARBA" id="ARBA00022782"/>
    </source>
</evidence>
<feature type="compositionally biased region" description="Low complexity" evidence="16">
    <location>
        <begin position="630"/>
        <end position="639"/>
    </location>
</feature>
<keyword evidence="19" id="KW-1185">Reference proteome</keyword>
<evidence type="ECO:0000256" key="7">
    <source>
        <dbReference type="ARBA" id="ARBA00022771"/>
    </source>
</evidence>
<keyword evidence="8" id="KW-0221">Differentiation</keyword>
<comment type="similarity">
    <text evidence="2">Belongs to the krueppel C2H2-type zinc-finger protein family.</text>
</comment>
<feature type="compositionally biased region" description="Polar residues" evidence="16">
    <location>
        <begin position="673"/>
        <end position="682"/>
    </location>
</feature>
<keyword evidence="7 15" id="KW-0863">Zinc-finger</keyword>
<feature type="region of interest" description="Disordered" evidence="16">
    <location>
        <begin position="1116"/>
        <end position="1159"/>
    </location>
</feature>
<feature type="domain" description="C2H2-type" evidence="17">
    <location>
        <begin position="1352"/>
        <end position="1380"/>
    </location>
</feature>
<keyword evidence="10" id="KW-0805">Transcription regulation</keyword>
<feature type="compositionally biased region" description="Basic residues" evidence="16">
    <location>
        <begin position="1275"/>
        <end position="1288"/>
    </location>
</feature>
<feature type="compositionally biased region" description="Polar residues" evidence="16">
    <location>
        <begin position="357"/>
        <end position="383"/>
    </location>
</feature>
<dbReference type="FunFam" id="3.30.160.60:FF:000483">
    <property type="entry name" value="Zinc finger protein 423"/>
    <property type="match status" value="1"/>
</dbReference>
<dbReference type="Pfam" id="PF00096">
    <property type="entry name" value="zf-C2H2"/>
    <property type="match status" value="4"/>
</dbReference>
<dbReference type="Gene3D" id="3.30.160.60">
    <property type="entry name" value="Classic Zinc Finger"/>
    <property type="match status" value="13"/>
</dbReference>
<keyword evidence="4" id="KW-0678">Repressor</keyword>
<keyword evidence="12" id="KW-0010">Activator</keyword>
<keyword evidence="3" id="KW-0217">Developmental protein</keyword>
<evidence type="ECO:0000256" key="15">
    <source>
        <dbReference type="PROSITE-ProRule" id="PRU00042"/>
    </source>
</evidence>
<dbReference type="GO" id="GO:0008270">
    <property type="term" value="F:zinc ion binding"/>
    <property type="evidence" value="ECO:0007669"/>
    <property type="project" value="UniProtKB-KW"/>
</dbReference>
<feature type="domain" description="C2H2-type" evidence="17">
    <location>
        <begin position="775"/>
        <end position="803"/>
    </location>
</feature>
<feature type="region of interest" description="Disordered" evidence="16">
    <location>
        <begin position="1"/>
        <end position="67"/>
    </location>
</feature>
<dbReference type="FunFam" id="3.30.160.60:FF:000244">
    <property type="entry name" value="zinc finger protein 423"/>
    <property type="match status" value="1"/>
</dbReference>
<feature type="domain" description="C2H2-type" evidence="17">
    <location>
        <begin position="1321"/>
        <end position="1348"/>
    </location>
</feature>
<comment type="subcellular location">
    <subcellularLocation>
        <location evidence="1">Nucleus</location>
    </subcellularLocation>
</comment>
<dbReference type="GO" id="GO:0003677">
    <property type="term" value="F:DNA binding"/>
    <property type="evidence" value="ECO:0007669"/>
    <property type="project" value="UniProtKB-KW"/>
</dbReference>
<evidence type="ECO:0000256" key="14">
    <source>
        <dbReference type="ARBA" id="ARBA00023242"/>
    </source>
</evidence>
<feature type="region of interest" description="Disordered" evidence="16">
    <location>
        <begin position="627"/>
        <end position="682"/>
    </location>
</feature>
<feature type="region of interest" description="Disordered" evidence="16">
    <location>
        <begin position="80"/>
        <end position="131"/>
    </location>
</feature>
<feature type="compositionally biased region" description="Acidic residues" evidence="16">
    <location>
        <begin position="122"/>
        <end position="131"/>
    </location>
</feature>
<name>A0A8C4QKU9_EPTBU</name>
<keyword evidence="9" id="KW-0862">Zinc</keyword>
<feature type="region of interest" description="Disordered" evidence="16">
    <location>
        <begin position="1264"/>
        <end position="1288"/>
    </location>
</feature>
<feature type="domain" description="C2H2-type" evidence="17">
    <location>
        <begin position="193"/>
        <end position="220"/>
    </location>
</feature>
<feature type="domain" description="C2H2-type" evidence="17">
    <location>
        <begin position="805"/>
        <end position="833"/>
    </location>
</feature>
<evidence type="ECO:0000256" key="1">
    <source>
        <dbReference type="ARBA" id="ARBA00004123"/>
    </source>
</evidence>
<dbReference type="GeneTree" id="ENSGT00940000158492"/>
<sequence length="1406" mass="154356">MSRRKQAKPRALKVEDKDHDETESPWNPEDTTLGLESVEQQVVEADDGRSSSQDEDEPEEESVLTCDACGRDFDSLSSLADHREQQCPEDNDDDPHLSWVGSSPSSKDLASPCLPDVTDGGPGDDEGDEEGGSGLPYACQFCEKSFSRLSYLKRHEQSHGDKLPFKCPFCCRLFKHKRSRDRHTKLHTGDRKYHCPECHAAFSRSDHLKIHLKTHSASKPFRCAVCKRGFSSTSSLHGHMQVHEKGKDEVSGHTDSGVPIGKSKREEGDAGFETCDEDVTGTAVTRPVEGGCGTPKGTPLSCPHCALSLQDDRALLKHLEQSRACDKPGRCPVCPESFTSVEELYNHLEGHQRPESSNHSNSPGPAPGEQSSVVSSTPESNGSADRVSTPESGPALTKPTHKKLTVGFVKKYASSLKSSKFAFSCPYCPKLDFSSLAVLEIHLRTIHPDKGPLTHLHSCHICLENFPSLYALSDHIRQTHDVPIVDGAALSLAPSLPLGLHCNYCPETFSELNSLQEHIRVIHCFPGATTKDSNTFFCPQCLMGFLTDVSLKDHMKQAHCLLMDGGGIGSTTPATGAGGTGFESPGGTGGPSEPIVEVYSCPYCTNSPIFSSLLKLTKHIKDNHKNVPLAAGSASGSSSHHGRRNSSRDLSPMSVDLEMPSPKRPRRSGDSLVATSTSGQSSGQCEFPCNQCDLRFPSFELFQGHLKAHLDQLLRKQSCPQCREDFPNADALLRHVSSHFTSVSTHFGCESCDRQFPAVDDLQKHLMDMHTVVFYRCTLCQEVFDSKVSMQIHMAVKHSHERKVYRCTACRWDFHRDTELQTHVRRSHLAQSGKAHRCIFCGDAFATEVELQCHITTHSKKFHCRFCCQAFHAIPQLERHLRERHCVFEPDGPRSSPANSAPPPQTKQEDVESQIVRGTSASGQEPVGNCQDNGNGGTGGVMGDEDLDTSEPMYGCDICGAAYTMENLLQNHRLRDHNIQPGDGVGSKSKAEIMKGSHKCSICARTFFSEGGLREHVQTHRGGPAKHYMCPICGERFPSLLTLTEHKVTHSRSLATGSCRVCRLPLHSEDDFLEHCQLHPDLRNSLTGFRCVVCMQTVTSTLELKIHGTFHMQKAPSAPISADEGETGSPGLDSTDGLTPTLAVVSIPPPSAQPSPSNALAANGARPYKCASCLKELHSKQDIMRLELNGMPYGLCAGCVVRSACVDSPRHPSPGAAVPSLQEEGTTSIGSGVVAPSSRPRCLLCSVKFETLEELEQHLQLDHHDAAIPGEGPGRRKTSPKTNQHSRKKTYQCIKCQMTFESEREIQVHVANHMIEEGINHECKLCSQTFDSPAKLQCHLIEHSFEGMGGTFKCPVCFTVFVQACRLQQHIFSAHGQDDKIYDCSHCPQKFFFQTELQNHTMSQHG</sequence>
<feature type="domain" description="C2H2-type" evidence="17">
    <location>
        <begin position="221"/>
        <end position="248"/>
    </location>
</feature>
<dbReference type="GO" id="GO:0005634">
    <property type="term" value="C:nucleus"/>
    <property type="evidence" value="ECO:0007669"/>
    <property type="project" value="UniProtKB-SubCell"/>
</dbReference>
<evidence type="ECO:0000256" key="16">
    <source>
        <dbReference type="SAM" id="MobiDB-lite"/>
    </source>
</evidence>
<dbReference type="FunFam" id="3.30.160.60:FF:000167">
    <property type="entry name" value="Zinc finger protein 521"/>
    <property type="match status" value="1"/>
</dbReference>
<reference evidence="18" key="1">
    <citation type="submission" date="2025-08" db="UniProtKB">
        <authorList>
            <consortium name="Ensembl"/>
        </authorList>
    </citation>
    <scope>IDENTIFICATION</scope>
</reference>
<evidence type="ECO:0000256" key="3">
    <source>
        <dbReference type="ARBA" id="ARBA00022473"/>
    </source>
</evidence>
<dbReference type="FunFam" id="3.30.160.60:FF:000446">
    <property type="entry name" value="Zinc finger protein"/>
    <property type="match status" value="1"/>
</dbReference>
<feature type="domain" description="C2H2-type" evidence="17">
    <location>
        <begin position="954"/>
        <end position="982"/>
    </location>
</feature>
<organism evidence="18 19">
    <name type="scientific">Eptatretus burgeri</name>
    <name type="common">Inshore hagfish</name>
    <dbReference type="NCBI Taxonomy" id="7764"/>
    <lineage>
        <taxon>Eukaryota</taxon>
        <taxon>Metazoa</taxon>
        <taxon>Chordata</taxon>
        <taxon>Craniata</taxon>
        <taxon>Vertebrata</taxon>
        <taxon>Cyclostomata</taxon>
        <taxon>Myxini</taxon>
        <taxon>Myxiniformes</taxon>
        <taxon>Myxinidae</taxon>
        <taxon>Eptatretinae</taxon>
        <taxon>Eptatretus</taxon>
    </lineage>
</organism>
<feature type="domain" description="C2H2-type" evidence="17">
    <location>
        <begin position="1089"/>
        <end position="1116"/>
    </location>
</feature>
<keyword evidence="6" id="KW-0677">Repeat</keyword>
<evidence type="ECO:0000259" key="17">
    <source>
        <dbReference type="PROSITE" id="PS50157"/>
    </source>
</evidence>
<keyword evidence="14" id="KW-0539">Nucleus</keyword>
<feature type="compositionally biased region" description="Basic residues" evidence="16">
    <location>
        <begin position="1"/>
        <end position="11"/>
    </location>
</feature>
<evidence type="ECO:0000256" key="2">
    <source>
        <dbReference type="ARBA" id="ARBA00006991"/>
    </source>
</evidence>
<feature type="domain" description="C2H2-type" evidence="17">
    <location>
        <begin position="64"/>
        <end position="95"/>
    </location>
</feature>
<dbReference type="PANTHER" id="PTHR24379">
    <property type="entry name" value="KRAB AND ZINC FINGER DOMAIN-CONTAINING"/>
    <property type="match status" value="1"/>
</dbReference>
<feature type="domain" description="C2H2-type" evidence="17">
    <location>
        <begin position="500"/>
        <end position="523"/>
    </location>
</feature>
<dbReference type="Pfam" id="PF13912">
    <property type="entry name" value="zf-C2H2_6"/>
    <property type="match status" value="4"/>
</dbReference>
<evidence type="ECO:0000256" key="6">
    <source>
        <dbReference type="ARBA" id="ARBA00022737"/>
    </source>
</evidence>
<accession>A0A8C4QKU9</accession>
<feature type="region of interest" description="Disordered" evidence="16">
    <location>
        <begin position="349"/>
        <end position="399"/>
    </location>
</feature>
<keyword evidence="13" id="KW-0804">Transcription</keyword>
<reference evidence="18" key="2">
    <citation type="submission" date="2025-09" db="UniProtKB">
        <authorList>
            <consortium name="Ensembl"/>
        </authorList>
    </citation>
    <scope>IDENTIFICATION</scope>
</reference>
<proteinExistence type="inferred from homology"/>
<dbReference type="Proteomes" id="UP000694388">
    <property type="component" value="Unplaced"/>
</dbReference>
<feature type="domain" description="C2H2-type" evidence="17">
    <location>
        <begin position="137"/>
        <end position="164"/>
    </location>
</feature>
<evidence type="ECO:0000256" key="13">
    <source>
        <dbReference type="ARBA" id="ARBA00023163"/>
    </source>
</evidence>
<evidence type="ECO:0000256" key="11">
    <source>
        <dbReference type="ARBA" id="ARBA00023125"/>
    </source>
</evidence>
<feature type="region of interest" description="Disordered" evidence="16">
    <location>
        <begin position="888"/>
        <end position="946"/>
    </location>
</feature>
<feature type="domain" description="C2H2-type" evidence="17">
    <location>
        <begin position="1291"/>
        <end position="1318"/>
    </location>
</feature>
<feature type="region of interest" description="Disordered" evidence="16">
    <location>
        <begin position="244"/>
        <end position="293"/>
    </location>
</feature>
<evidence type="ECO:0000256" key="5">
    <source>
        <dbReference type="ARBA" id="ARBA00022723"/>
    </source>
</evidence>
<protein>
    <submittedName>
        <fullName evidence="18">Zinc finger protein 423</fullName>
    </submittedName>
</protein>
<feature type="domain" description="C2H2-type" evidence="17">
    <location>
        <begin position="536"/>
        <end position="559"/>
    </location>
</feature>
<evidence type="ECO:0000256" key="9">
    <source>
        <dbReference type="ARBA" id="ARBA00022833"/>
    </source>
</evidence>
<feature type="domain" description="C2H2-type" evidence="17">
    <location>
        <begin position="1382"/>
        <end position="1406"/>
    </location>
</feature>
<dbReference type="SUPFAM" id="SSF57667">
    <property type="entry name" value="beta-beta-alpha zinc fingers"/>
    <property type="match status" value="9"/>
</dbReference>
<dbReference type="InterPro" id="IPR036236">
    <property type="entry name" value="Znf_C2H2_sf"/>
</dbReference>
<feature type="compositionally biased region" description="Acidic residues" evidence="16">
    <location>
        <begin position="53"/>
        <end position="62"/>
    </location>
</feature>
<dbReference type="GO" id="GO:0030154">
    <property type="term" value="P:cell differentiation"/>
    <property type="evidence" value="ECO:0007669"/>
    <property type="project" value="UniProtKB-KW"/>
</dbReference>
<feature type="compositionally biased region" description="Basic and acidic residues" evidence="16">
    <location>
        <begin position="12"/>
        <end position="22"/>
    </location>
</feature>
<dbReference type="PANTHER" id="PTHR24379:SF128">
    <property type="entry name" value="C2H2-TYPE DOMAIN-CONTAINING PROTEIN"/>
    <property type="match status" value="1"/>
</dbReference>
<keyword evidence="11" id="KW-0238">DNA-binding</keyword>
<dbReference type="PROSITE" id="PS50157">
    <property type="entry name" value="ZINC_FINGER_C2H2_2"/>
    <property type="match status" value="20"/>
</dbReference>
<feature type="domain" description="C2H2-type" evidence="17">
    <location>
        <begin position="165"/>
        <end position="192"/>
    </location>
</feature>
<evidence type="ECO:0000256" key="4">
    <source>
        <dbReference type="ARBA" id="ARBA00022491"/>
    </source>
</evidence>
<keyword evidence="5" id="KW-0479">Metal-binding</keyword>
<evidence type="ECO:0000313" key="19">
    <source>
        <dbReference type="Proteomes" id="UP000694388"/>
    </source>
</evidence>
<dbReference type="FunFam" id="3.30.160.60:FF:000548">
    <property type="entry name" value="Zinc finger protein 423"/>
    <property type="match status" value="1"/>
</dbReference>
<dbReference type="InterPro" id="IPR013087">
    <property type="entry name" value="Znf_C2H2_type"/>
</dbReference>